<dbReference type="PROSITE" id="PS51257">
    <property type="entry name" value="PROKAR_LIPOPROTEIN"/>
    <property type="match status" value="1"/>
</dbReference>
<protein>
    <submittedName>
        <fullName evidence="3">Outer membrane lipoprotein, efflux system</fullName>
    </submittedName>
</protein>
<dbReference type="NCBIfam" id="TIGR01845">
    <property type="entry name" value="outer_NodT"/>
    <property type="match status" value="1"/>
</dbReference>
<dbReference type="SUPFAM" id="SSF56954">
    <property type="entry name" value="Outer membrane efflux proteins (OEP)"/>
    <property type="match status" value="1"/>
</dbReference>
<keyword evidence="2" id="KW-0812">Transmembrane</keyword>
<dbReference type="InterPro" id="IPR003423">
    <property type="entry name" value="OMP_efflux"/>
</dbReference>
<dbReference type="PANTHER" id="PTHR30203">
    <property type="entry name" value="OUTER MEMBRANE CATION EFFLUX PROTEIN"/>
    <property type="match status" value="1"/>
</dbReference>
<accession>A0A375BIC9</accession>
<evidence type="ECO:0000313" key="3">
    <source>
        <dbReference type="EMBL" id="SOY46059.1"/>
    </source>
</evidence>
<reference evidence="3" key="1">
    <citation type="submission" date="2018-01" db="EMBL/GenBank/DDBJ databases">
        <authorList>
            <person name="Clerissi C."/>
        </authorList>
    </citation>
    <scope>NUCLEOTIDE SEQUENCE</scope>
    <source>
        <strain evidence="3">Cupriavidus taiwanensis STM 3521</strain>
    </source>
</reference>
<proteinExistence type="inferred from homology"/>
<comment type="similarity">
    <text evidence="1 2">Belongs to the outer membrane factor (OMF) (TC 1.B.17) family.</text>
</comment>
<keyword evidence="2" id="KW-0732">Signal</keyword>
<dbReference type="RefSeq" id="WP_116336827.1">
    <property type="nucleotide sequence ID" value="NZ_LT976856.1"/>
</dbReference>
<dbReference type="EMBL" id="OFSP01000005">
    <property type="protein sequence ID" value="SOY46059.1"/>
    <property type="molecule type" value="Genomic_DNA"/>
</dbReference>
<dbReference type="AlphaFoldDB" id="A0A375BIC9"/>
<keyword evidence="2 3" id="KW-0449">Lipoprotein</keyword>
<keyword evidence="2" id="KW-0564">Palmitate</keyword>
<evidence type="ECO:0000256" key="2">
    <source>
        <dbReference type="RuleBase" id="RU362097"/>
    </source>
</evidence>
<dbReference type="InterPro" id="IPR010131">
    <property type="entry name" value="MdtP/NodT-like"/>
</dbReference>
<comment type="subcellular location">
    <subcellularLocation>
        <location evidence="2">Cell membrane</location>
        <topology evidence="2">Lipid-anchor</topology>
    </subcellularLocation>
</comment>
<dbReference type="GO" id="GO:0015562">
    <property type="term" value="F:efflux transmembrane transporter activity"/>
    <property type="evidence" value="ECO:0007669"/>
    <property type="project" value="InterPro"/>
</dbReference>
<dbReference type="Gene3D" id="1.20.1600.10">
    <property type="entry name" value="Outer membrane efflux proteins (OEP)"/>
    <property type="match status" value="1"/>
</dbReference>
<dbReference type="PANTHER" id="PTHR30203:SF25">
    <property type="entry name" value="OUTER MEMBRANE PROTEIN-RELATED"/>
    <property type="match status" value="1"/>
</dbReference>
<dbReference type="Gene3D" id="2.20.200.10">
    <property type="entry name" value="Outer membrane efflux proteins (OEP)"/>
    <property type="match status" value="1"/>
</dbReference>
<comment type="caution">
    <text evidence="3">The sequence shown here is derived from an EMBL/GenBank/DDBJ whole genome shotgun (WGS) entry which is preliminary data.</text>
</comment>
<gene>
    <name evidence="3" type="ORF">CBM2589_B130010</name>
</gene>
<dbReference type="GO" id="GO:0005886">
    <property type="term" value="C:plasma membrane"/>
    <property type="evidence" value="ECO:0007669"/>
    <property type="project" value="UniProtKB-SubCell"/>
</dbReference>
<name>A0A375BIC9_9BURK</name>
<sequence length="486" mass="50953">MLPKRSFAALCLASLASACAVGPDYVKPEVPVPQRFLGQTAVEQRTVDTTADLSAWWAGFGDPQLTRFVQVALAQNLDLAQAFARVTQARAGLGAANAALLPSGNVTGHAARAYQSVETPLGRVLNTSPGFDRYGNAFEVDASASWELDVFGGLRRGREAALADYQASRAGAVATRLAVAAQTADLYITIRGLQARLQVARHQVQTQQDLLSTVNLLYGKGLAAELQVRQAEGALAQVRASIPQLEAALDAAMNALDVMLGALPGTHRAELAQDAEIPAAPQLALTGSPGELLRRRPDLIVAERRLAAANARIGVAMAEYYPKFSLGGLLGSATSLGAGSLFGSGASQFAGVLGLRWRLFDFGRINAQIDQARGQEAEMLAAYRLAVLRAAEDVEGAFSTLVKREQQAAVLAQGVDSLGRARNASFAAYQKGVVSLIEVLQADEGLLRASDARAQAQTEAARAAVAAFKALGGGWQPDQAAAVAGR</sequence>
<dbReference type="Pfam" id="PF02321">
    <property type="entry name" value="OEP"/>
    <property type="match status" value="2"/>
</dbReference>
<keyword evidence="2" id="KW-1134">Transmembrane beta strand</keyword>
<evidence type="ECO:0000256" key="1">
    <source>
        <dbReference type="ARBA" id="ARBA00007613"/>
    </source>
</evidence>
<dbReference type="Proteomes" id="UP000256297">
    <property type="component" value="Chromosome CBM2589_b"/>
</dbReference>
<feature type="chain" id="PRO_5016479202" evidence="2">
    <location>
        <begin position="21"/>
        <end position="486"/>
    </location>
</feature>
<organism evidence="3">
    <name type="scientific">Cupriavidus taiwanensis</name>
    <dbReference type="NCBI Taxonomy" id="164546"/>
    <lineage>
        <taxon>Bacteria</taxon>
        <taxon>Pseudomonadati</taxon>
        <taxon>Pseudomonadota</taxon>
        <taxon>Betaproteobacteria</taxon>
        <taxon>Burkholderiales</taxon>
        <taxon>Burkholderiaceae</taxon>
        <taxon>Cupriavidus</taxon>
    </lineage>
</organism>
<keyword evidence="2" id="KW-0472">Membrane</keyword>
<feature type="signal peptide" evidence="2">
    <location>
        <begin position="1"/>
        <end position="20"/>
    </location>
</feature>